<keyword evidence="1" id="KW-0732">Signal</keyword>
<dbReference type="KEGG" id="ehx:EMIHUDRAFT_471402"/>
<dbReference type="Proteomes" id="UP000013827">
    <property type="component" value="Unassembled WGS sequence"/>
</dbReference>
<protein>
    <submittedName>
        <fullName evidence="2">Uncharacterized protein</fullName>
    </submittedName>
</protein>
<organism evidence="2 3">
    <name type="scientific">Emiliania huxleyi (strain CCMP1516)</name>
    <dbReference type="NCBI Taxonomy" id="280463"/>
    <lineage>
        <taxon>Eukaryota</taxon>
        <taxon>Haptista</taxon>
        <taxon>Haptophyta</taxon>
        <taxon>Prymnesiophyceae</taxon>
        <taxon>Isochrysidales</taxon>
        <taxon>Noelaerhabdaceae</taxon>
        <taxon>Emiliania</taxon>
    </lineage>
</organism>
<dbReference type="PaxDb" id="2903-EOD39916"/>
<name>A0A0D3KVY1_EMIH1</name>
<sequence length="234" mass="24330">MSCPLLAQLAWCTTPTVASAASLIVGAAPRRWRTTPTAGTSAAPLIIGANALPRRALFALLPAALAMPGVPAPAYASGGATAGKTTSIPRAKVRYYGRMSQVLNAYRELGKVIASGDAAAIKKAGKAFWSSSEEAPAEELKSAGYLLAVAFKIDSKIPPDKIPAVKDYKKMMGGVEKLKAAVSSGKAADAAKAYAASTDFLNLYLDAVELPAIGDSRYDNPDTACFFQCGEEAR</sequence>
<dbReference type="GeneID" id="17285188"/>
<evidence type="ECO:0000256" key="1">
    <source>
        <dbReference type="SAM" id="SignalP"/>
    </source>
</evidence>
<evidence type="ECO:0000313" key="2">
    <source>
        <dbReference type="EnsemblProtists" id="EOD39916"/>
    </source>
</evidence>
<feature type="signal peptide" evidence="1">
    <location>
        <begin position="1"/>
        <end position="20"/>
    </location>
</feature>
<dbReference type="EnsemblProtists" id="EOD39916">
    <property type="protein sequence ID" value="EOD39916"/>
    <property type="gene ID" value="EMIHUDRAFT_471402"/>
</dbReference>
<dbReference type="HOGENOM" id="CLU_081998_0_0_1"/>
<reference evidence="3" key="1">
    <citation type="journal article" date="2013" name="Nature">
        <title>Pan genome of the phytoplankton Emiliania underpins its global distribution.</title>
        <authorList>
            <person name="Read B.A."/>
            <person name="Kegel J."/>
            <person name="Klute M.J."/>
            <person name="Kuo A."/>
            <person name="Lefebvre S.C."/>
            <person name="Maumus F."/>
            <person name="Mayer C."/>
            <person name="Miller J."/>
            <person name="Monier A."/>
            <person name="Salamov A."/>
            <person name="Young J."/>
            <person name="Aguilar M."/>
            <person name="Claverie J.M."/>
            <person name="Frickenhaus S."/>
            <person name="Gonzalez K."/>
            <person name="Herman E.K."/>
            <person name="Lin Y.C."/>
            <person name="Napier J."/>
            <person name="Ogata H."/>
            <person name="Sarno A.F."/>
            <person name="Shmutz J."/>
            <person name="Schroeder D."/>
            <person name="de Vargas C."/>
            <person name="Verret F."/>
            <person name="von Dassow P."/>
            <person name="Valentin K."/>
            <person name="Van de Peer Y."/>
            <person name="Wheeler G."/>
            <person name="Dacks J.B."/>
            <person name="Delwiche C.F."/>
            <person name="Dyhrman S.T."/>
            <person name="Glockner G."/>
            <person name="John U."/>
            <person name="Richards T."/>
            <person name="Worden A.Z."/>
            <person name="Zhang X."/>
            <person name="Grigoriev I.V."/>
            <person name="Allen A.E."/>
            <person name="Bidle K."/>
            <person name="Borodovsky M."/>
            <person name="Bowler C."/>
            <person name="Brownlee C."/>
            <person name="Cock J.M."/>
            <person name="Elias M."/>
            <person name="Gladyshev V.N."/>
            <person name="Groth M."/>
            <person name="Guda C."/>
            <person name="Hadaegh A."/>
            <person name="Iglesias-Rodriguez M.D."/>
            <person name="Jenkins J."/>
            <person name="Jones B.M."/>
            <person name="Lawson T."/>
            <person name="Leese F."/>
            <person name="Lindquist E."/>
            <person name="Lobanov A."/>
            <person name="Lomsadze A."/>
            <person name="Malik S.B."/>
            <person name="Marsh M.E."/>
            <person name="Mackinder L."/>
            <person name="Mock T."/>
            <person name="Mueller-Roeber B."/>
            <person name="Pagarete A."/>
            <person name="Parker M."/>
            <person name="Probert I."/>
            <person name="Quesneville H."/>
            <person name="Raines C."/>
            <person name="Rensing S.A."/>
            <person name="Riano-Pachon D.M."/>
            <person name="Richier S."/>
            <person name="Rokitta S."/>
            <person name="Shiraiwa Y."/>
            <person name="Soanes D.M."/>
            <person name="van der Giezen M."/>
            <person name="Wahlund T.M."/>
            <person name="Williams B."/>
            <person name="Wilson W."/>
            <person name="Wolfe G."/>
            <person name="Wurch L.L."/>
        </authorList>
    </citation>
    <scope>NUCLEOTIDE SEQUENCE</scope>
</reference>
<dbReference type="RefSeq" id="XP_005792345.1">
    <property type="nucleotide sequence ID" value="XM_005792288.1"/>
</dbReference>
<reference evidence="2" key="2">
    <citation type="submission" date="2024-10" db="UniProtKB">
        <authorList>
            <consortium name="EnsemblProtists"/>
        </authorList>
    </citation>
    <scope>IDENTIFICATION</scope>
</reference>
<dbReference type="AlphaFoldDB" id="A0A0D3KVY1"/>
<proteinExistence type="predicted"/>
<feature type="chain" id="PRO_5044291953" evidence="1">
    <location>
        <begin position="21"/>
        <end position="234"/>
    </location>
</feature>
<accession>A0A0D3KVY1</accession>
<keyword evidence="3" id="KW-1185">Reference proteome</keyword>
<evidence type="ECO:0000313" key="3">
    <source>
        <dbReference type="Proteomes" id="UP000013827"/>
    </source>
</evidence>